<evidence type="ECO:0000256" key="2">
    <source>
        <dbReference type="ARBA" id="ARBA00022679"/>
    </source>
</evidence>
<feature type="domain" description="Protein kinase" evidence="6">
    <location>
        <begin position="35"/>
        <end position="165"/>
    </location>
</feature>
<dbReference type="RefSeq" id="XP_001429277.1">
    <property type="nucleotide sequence ID" value="XM_001429240.1"/>
</dbReference>
<organism evidence="7 8">
    <name type="scientific">Paramecium tetraurelia</name>
    <dbReference type="NCBI Taxonomy" id="5888"/>
    <lineage>
        <taxon>Eukaryota</taxon>
        <taxon>Sar</taxon>
        <taxon>Alveolata</taxon>
        <taxon>Ciliophora</taxon>
        <taxon>Intramacronucleata</taxon>
        <taxon>Oligohymenophorea</taxon>
        <taxon>Peniculida</taxon>
        <taxon>Parameciidae</taxon>
        <taxon>Paramecium</taxon>
    </lineage>
</organism>
<dbReference type="Pfam" id="PF00069">
    <property type="entry name" value="Pkinase"/>
    <property type="match status" value="1"/>
</dbReference>
<accession>A0BTL2</accession>
<evidence type="ECO:0000313" key="7">
    <source>
        <dbReference type="EMBL" id="CAK61879.1"/>
    </source>
</evidence>
<dbReference type="OrthoDB" id="3967at2759"/>
<dbReference type="EMBL" id="CT868016">
    <property type="protein sequence ID" value="CAK61879.1"/>
    <property type="molecule type" value="Genomic_DNA"/>
</dbReference>
<proteinExistence type="predicted"/>
<dbReference type="PANTHER" id="PTHR24058:SF103">
    <property type="entry name" value="SERINE_THREONINE-PROTEIN KINASE PRP4 HOMOLOG"/>
    <property type="match status" value="1"/>
</dbReference>
<sequence length="165" mass="19282">MMNQKMMMRHNTNSSYEADNHKHYRITIGEMINDYKLINKCRMGVFANVCKAIKMDRNMLSNLSEQKISTLDLERERQILKQLNVADPNNIKHNLRLIESFEHRNIYLNLRNALKKYTKGQGINLQAIRSYAMQLLVAESHLRKQNIVYADISPDNILLSANTNC</sequence>
<gene>
    <name evidence="7" type="ORF">GSPATT00032111001</name>
</gene>
<dbReference type="Gene3D" id="1.10.510.10">
    <property type="entry name" value="Transferase(Phosphotransferase) domain 1"/>
    <property type="match status" value="1"/>
</dbReference>
<keyword evidence="4" id="KW-0418">Kinase</keyword>
<dbReference type="AlphaFoldDB" id="A0BTL2"/>
<keyword evidence="1" id="KW-0723">Serine/threonine-protein kinase</keyword>
<dbReference type="InterPro" id="IPR008266">
    <property type="entry name" value="Tyr_kinase_AS"/>
</dbReference>
<dbReference type="eggNOG" id="KOG0670">
    <property type="taxonomic scope" value="Eukaryota"/>
</dbReference>
<dbReference type="InterPro" id="IPR000719">
    <property type="entry name" value="Prot_kinase_dom"/>
</dbReference>
<evidence type="ECO:0000256" key="3">
    <source>
        <dbReference type="ARBA" id="ARBA00022741"/>
    </source>
</evidence>
<dbReference type="KEGG" id="ptm:GSPATT00032111001"/>
<name>A0BTL2_PARTE</name>
<protein>
    <recommendedName>
        <fullName evidence="6">Protein kinase domain-containing protein</fullName>
    </recommendedName>
</protein>
<dbReference type="Gene3D" id="3.30.200.20">
    <property type="entry name" value="Phosphorylase Kinase, domain 1"/>
    <property type="match status" value="1"/>
</dbReference>
<dbReference type="GO" id="GO:0005524">
    <property type="term" value="F:ATP binding"/>
    <property type="evidence" value="ECO:0007669"/>
    <property type="project" value="UniProtKB-KW"/>
</dbReference>
<dbReference type="Proteomes" id="UP000000600">
    <property type="component" value="Unassembled WGS sequence"/>
</dbReference>
<dbReference type="InterPro" id="IPR011009">
    <property type="entry name" value="Kinase-like_dom_sf"/>
</dbReference>
<dbReference type="PROSITE" id="PS50011">
    <property type="entry name" value="PROTEIN_KINASE_DOM"/>
    <property type="match status" value="1"/>
</dbReference>
<reference evidence="7 8" key="1">
    <citation type="journal article" date="2006" name="Nature">
        <title>Global trends of whole-genome duplications revealed by the ciliate Paramecium tetraurelia.</title>
        <authorList>
            <consortium name="Genoscope"/>
            <person name="Aury J.-M."/>
            <person name="Jaillon O."/>
            <person name="Duret L."/>
            <person name="Noel B."/>
            <person name="Jubin C."/>
            <person name="Porcel B.M."/>
            <person name="Segurens B."/>
            <person name="Daubin V."/>
            <person name="Anthouard V."/>
            <person name="Aiach N."/>
            <person name="Arnaiz O."/>
            <person name="Billaut A."/>
            <person name="Beisson J."/>
            <person name="Blanc I."/>
            <person name="Bouhouche K."/>
            <person name="Camara F."/>
            <person name="Duharcourt S."/>
            <person name="Guigo R."/>
            <person name="Gogendeau D."/>
            <person name="Katinka M."/>
            <person name="Keller A.-M."/>
            <person name="Kissmehl R."/>
            <person name="Klotz C."/>
            <person name="Koll F."/>
            <person name="Le Moue A."/>
            <person name="Lepere C."/>
            <person name="Malinsky S."/>
            <person name="Nowacki M."/>
            <person name="Nowak J.K."/>
            <person name="Plattner H."/>
            <person name="Poulain J."/>
            <person name="Ruiz F."/>
            <person name="Serrano V."/>
            <person name="Zagulski M."/>
            <person name="Dessen P."/>
            <person name="Betermier M."/>
            <person name="Weissenbach J."/>
            <person name="Scarpelli C."/>
            <person name="Schachter V."/>
            <person name="Sperling L."/>
            <person name="Meyer E."/>
            <person name="Cohen J."/>
            <person name="Wincker P."/>
        </authorList>
    </citation>
    <scope>NUCLEOTIDE SEQUENCE [LARGE SCALE GENOMIC DNA]</scope>
    <source>
        <strain evidence="7 8">Stock d4-2</strain>
    </source>
</reference>
<evidence type="ECO:0000256" key="4">
    <source>
        <dbReference type="ARBA" id="ARBA00022777"/>
    </source>
</evidence>
<dbReference type="GO" id="GO:0004674">
    <property type="term" value="F:protein serine/threonine kinase activity"/>
    <property type="evidence" value="ECO:0007669"/>
    <property type="project" value="UniProtKB-KW"/>
</dbReference>
<keyword evidence="8" id="KW-1185">Reference proteome</keyword>
<dbReference type="PANTHER" id="PTHR24058">
    <property type="entry name" value="DUAL SPECIFICITY PROTEIN KINASE"/>
    <property type="match status" value="1"/>
</dbReference>
<keyword evidence="2" id="KW-0808">Transferase</keyword>
<dbReference type="STRING" id="5888.A0BTL2"/>
<dbReference type="PROSITE" id="PS00109">
    <property type="entry name" value="PROTEIN_KINASE_TYR"/>
    <property type="match status" value="1"/>
</dbReference>
<evidence type="ECO:0000256" key="1">
    <source>
        <dbReference type="ARBA" id="ARBA00022527"/>
    </source>
</evidence>
<dbReference type="InterPro" id="IPR050494">
    <property type="entry name" value="Ser_Thr_dual-spec_kinase"/>
</dbReference>
<keyword evidence="3" id="KW-0547">Nucleotide-binding</keyword>
<evidence type="ECO:0000313" key="8">
    <source>
        <dbReference type="Proteomes" id="UP000000600"/>
    </source>
</evidence>
<dbReference type="HOGENOM" id="CLU_1613972_0_0_1"/>
<dbReference type="SUPFAM" id="SSF56112">
    <property type="entry name" value="Protein kinase-like (PK-like)"/>
    <property type="match status" value="1"/>
</dbReference>
<dbReference type="InParanoid" id="A0BTL2"/>
<dbReference type="GeneID" id="5015061"/>
<evidence type="ECO:0000256" key="5">
    <source>
        <dbReference type="ARBA" id="ARBA00022840"/>
    </source>
</evidence>
<evidence type="ECO:0000259" key="6">
    <source>
        <dbReference type="PROSITE" id="PS50011"/>
    </source>
</evidence>
<keyword evidence="5" id="KW-0067">ATP-binding</keyword>